<dbReference type="InterPro" id="IPR000719">
    <property type="entry name" value="Prot_kinase_dom"/>
</dbReference>
<dbReference type="PANTHER" id="PTHR44167:SF24">
    <property type="entry name" value="SERINE_THREONINE-PROTEIN KINASE CHK2"/>
    <property type="match status" value="1"/>
</dbReference>
<sequence>MSSHSEVVTVYCYSAGGYPIYAVPFAYPPMGVSDLRRKLNEDSLAHFPIQSHIYDVSDPSLLNLLFVAENEKPSEPLFSAEALATMSLLHSGMTTSPASFLLAIPTTDTPPAPGIYPAQSPSSALMPPPPLAQSTSSSSAAVTPSVFRLPRRPPDPATQPGTSLNPEVADKRKMGNNDESAENNEPDVHRKSKRKKKGKQKAQSEDGSVSEGGNGDGGAGGSRGAGGRGGGSSRTSGSRSTNRNRSSGAGGGVKWPADSEGAQRKRARQLDGSSLKDEVVQELQKHGYFAEFKQHDGKPLLHAKKSRYSYIVKYGRKSAPEMHFFLKGLRHSNIITPRKIFEFDSFACALLPAYTVLTNLLTNKTRSAAQFYFMSHDLVRGVQYLHANGIAHMDIKPDNLVFNSSFKLLIIDFDLALSFKDEQEQINSGWRGSDFWMAPELKERRAYNGFQVDQYACGVVFGEMAGTAERTEPHLVWIQSLIQFSERLQCYDPSQRLSLAGWLPSSGLLMSVPTCIE</sequence>
<dbReference type="InterPro" id="IPR011009">
    <property type="entry name" value="Kinase-like_dom_sf"/>
</dbReference>
<dbReference type="AlphaFoldDB" id="A0A0D0C4M9"/>
<proteinExistence type="predicted"/>
<dbReference type="Gene3D" id="1.10.510.10">
    <property type="entry name" value="Transferase(Phosphotransferase) domain 1"/>
    <property type="match status" value="1"/>
</dbReference>
<feature type="compositionally biased region" description="Basic residues" evidence="1">
    <location>
        <begin position="190"/>
        <end position="200"/>
    </location>
</feature>
<gene>
    <name evidence="3" type="ORF">GYMLUDRAFT_263133</name>
</gene>
<dbReference type="SUPFAM" id="SSF56112">
    <property type="entry name" value="Protein kinase-like (PK-like)"/>
    <property type="match status" value="1"/>
</dbReference>
<accession>A0A0D0C4M9</accession>
<dbReference type="GO" id="GO:0004674">
    <property type="term" value="F:protein serine/threonine kinase activity"/>
    <property type="evidence" value="ECO:0007669"/>
    <property type="project" value="TreeGrafter"/>
</dbReference>
<evidence type="ECO:0000313" key="3">
    <source>
        <dbReference type="EMBL" id="KIK57374.1"/>
    </source>
</evidence>
<dbReference type="Pfam" id="PF00069">
    <property type="entry name" value="Pkinase"/>
    <property type="match status" value="1"/>
</dbReference>
<feature type="domain" description="Protein kinase" evidence="2">
    <location>
        <begin position="239"/>
        <end position="517"/>
    </location>
</feature>
<dbReference type="GO" id="GO:0005634">
    <property type="term" value="C:nucleus"/>
    <property type="evidence" value="ECO:0007669"/>
    <property type="project" value="TreeGrafter"/>
</dbReference>
<dbReference type="GO" id="GO:0044773">
    <property type="term" value="P:mitotic DNA damage checkpoint signaling"/>
    <property type="evidence" value="ECO:0007669"/>
    <property type="project" value="TreeGrafter"/>
</dbReference>
<name>A0A0D0C4M9_9AGAR</name>
<feature type="region of interest" description="Disordered" evidence="1">
    <location>
        <begin position="112"/>
        <end position="276"/>
    </location>
</feature>
<dbReference type="OrthoDB" id="4062651at2759"/>
<dbReference type="CDD" id="cd00180">
    <property type="entry name" value="PKc"/>
    <property type="match status" value="1"/>
</dbReference>
<dbReference type="HOGENOM" id="CLU_526805_0_0_1"/>
<dbReference type="Proteomes" id="UP000053593">
    <property type="component" value="Unassembled WGS sequence"/>
</dbReference>
<evidence type="ECO:0000259" key="2">
    <source>
        <dbReference type="PROSITE" id="PS50011"/>
    </source>
</evidence>
<evidence type="ECO:0000313" key="4">
    <source>
        <dbReference type="Proteomes" id="UP000053593"/>
    </source>
</evidence>
<dbReference type="GO" id="GO:0005524">
    <property type="term" value="F:ATP binding"/>
    <property type="evidence" value="ECO:0007669"/>
    <property type="project" value="InterPro"/>
</dbReference>
<dbReference type="PROSITE" id="PS50011">
    <property type="entry name" value="PROTEIN_KINASE_DOM"/>
    <property type="match status" value="1"/>
</dbReference>
<feature type="compositionally biased region" description="Gly residues" evidence="1">
    <location>
        <begin position="210"/>
        <end position="232"/>
    </location>
</feature>
<organism evidence="3 4">
    <name type="scientific">Collybiopsis luxurians FD-317 M1</name>
    <dbReference type="NCBI Taxonomy" id="944289"/>
    <lineage>
        <taxon>Eukaryota</taxon>
        <taxon>Fungi</taxon>
        <taxon>Dikarya</taxon>
        <taxon>Basidiomycota</taxon>
        <taxon>Agaricomycotina</taxon>
        <taxon>Agaricomycetes</taxon>
        <taxon>Agaricomycetidae</taxon>
        <taxon>Agaricales</taxon>
        <taxon>Marasmiineae</taxon>
        <taxon>Omphalotaceae</taxon>
        <taxon>Collybiopsis</taxon>
        <taxon>Collybiopsis luxurians</taxon>
    </lineage>
</organism>
<dbReference type="SMART" id="SM00220">
    <property type="entry name" value="S_TKc"/>
    <property type="match status" value="1"/>
</dbReference>
<evidence type="ECO:0000256" key="1">
    <source>
        <dbReference type="SAM" id="MobiDB-lite"/>
    </source>
</evidence>
<keyword evidence="4" id="KW-1185">Reference proteome</keyword>
<dbReference type="PROSITE" id="PS00108">
    <property type="entry name" value="PROTEIN_KINASE_ST"/>
    <property type="match status" value="1"/>
</dbReference>
<dbReference type="PANTHER" id="PTHR44167">
    <property type="entry name" value="OVARIAN-SPECIFIC SERINE/THREONINE-PROTEIN KINASE LOK-RELATED"/>
    <property type="match status" value="1"/>
</dbReference>
<feature type="compositionally biased region" description="Low complexity" evidence="1">
    <location>
        <begin position="233"/>
        <end position="247"/>
    </location>
</feature>
<dbReference type="InterPro" id="IPR008271">
    <property type="entry name" value="Ser/Thr_kinase_AS"/>
</dbReference>
<reference evidence="3 4" key="1">
    <citation type="submission" date="2014-04" db="EMBL/GenBank/DDBJ databases">
        <title>Evolutionary Origins and Diversification of the Mycorrhizal Mutualists.</title>
        <authorList>
            <consortium name="DOE Joint Genome Institute"/>
            <consortium name="Mycorrhizal Genomics Consortium"/>
            <person name="Kohler A."/>
            <person name="Kuo A."/>
            <person name="Nagy L.G."/>
            <person name="Floudas D."/>
            <person name="Copeland A."/>
            <person name="Barry K.W."/>
            <person name="Cichocki N."/>
            <person name="Veneault-Fourrey C."/>
            <person name="LaButti K."/>
            <person name="Lindquist E.A."/>
            <person name="Lipzen A."/>
            <person name="Lundell T."/>
            <person name="Morin E."/>
            <person name="Murat C."/>
            <person name="Riley R."/>
            <person name="Ohm R."/>
            <person name="Sun H."/>
            <person name="Tunlid A."/>
            <person name="Henrissat B."/>
            <person name="Grigoriev I.V."/>
            <person name="Hibbett D.S."/>
            <person name="Martin F."/>
        </authorList>
    </citation>
    <scope>NUCLEOTIDE SEQUENCE [LARGE SCALE GENOMIC DNA]</scope>
    <source>
        <strain evidence="3 4">FD-317 M1</strain>
    </source>
</reference>
<protein>
    <recommendedName>
        <fullName evidence="2">Protein kinase domain-containing protein</fullName>
    </recommendedName>
</protein>
<feature type="compositionally biased region" description="Low complexity" evidence="1">
    <location>
        <begin position="132"/>
        <end position="146"/>
    </location>
</feature>
<dbReference type="EMBL" id="KN834791">
    <property type="protein sequence ID" value="KIK57374.1"/>
    <property type="molecule type" value="Genomic_DNA"/>
</dbReference>